<dbReference type="Gene3D" id="3.50.50.60">
    <property type="entry name" value="FAD/NAD(P)-binding domain"/>
    <property type="match status" value="1"/>
</dbReference>
<reference evidence="7 8" key="1">
    <citation type="submission" date="2017-09" db="EMBL/GenBank/DDBJ databases">
        <title>Depth-based differentiation of microbial function through sediment-hosted aquifers and enrichment of novel symbionts in the deep terrestrial subsurface.</title>
        <authorList>
            <person name="Probst A.J."/>
            <person name="Ladd B."/>
            <person name="Jarett J.K."/>
            <person name="Geller-Mcgrath D.E."/>
            <person name="Sieber C.M."/>
            <person name="Emerson J.B."/>
            <person name="Anantharaman K."/>
            <person name="Thomas B.C."/>
            <person name="Malmstrom R."/>
            <person name="Stieglmeier M."/>
            <person name="Klingl A."/>
            <person name="Woyke T."/>
            <person name="Ryan C.M."/>
            <person name="Banfield J.F."/>
        </authorList>
    </citation>
    <scope>NUCLEOTIDE SEQUENCE [LARGE SCALE GENOMIC DNA]</scope>
    <source>
        <strain evidence="7">CG17_big_fil_post_rev_8_21_14_2_50_48_46</strain>
    </source>
</reference>
<evidence type="ECO:0000256" key="3">
    <source>
        <dbReference type="ARBA" id="ARBA00023002"/>
    </source>
</evidence>
<evidence type="ECO:0000313" key="8">
    <source>
        <dbReference type="Proteomes" id="UP000231019"/>
    </source>
</evidence>
<dbReference type="Pfam" id="PF01593">
    <property type="entry name" value="Amino_oxidase"/>
    <property type="match status" value="1"/>
</dbReference>
<feature type="domain" description="Amine oxidase" evidence="6">
    <location>
        <begin position="67"/>
        <end position="499"/>
    </location>
</feature>
<comment type="similarity">
    <text evidence="2">Belongs to the flavin monoamine oxidase family.</text>
</comment>
<dbReference type="GO" id="GO:0016491">
    <property type="term" value="F:oxidoreductase activity"/>
    <property type="evidence" value="ECO:0007669"/>
    <property type="project" value="UniProtKB-KW"/>
</dbReference>
<dbReference type="SUPFAM" id="SSF51905">
    <property type="entry name" value="FAD/NAD(P)-binding domain"/>
    <property type="match status" value="1"/>
</dbReference>
<evidence type="ECO:0000256" key="4">
    <source>
        <dbReference type="PIRSR" id="PIRSR601613-1"/>
    </source>
</evidence>
<dbReference type="InterPro" id="IPR001613">
    <property type="entry name" value="Flavin_amine_oxidase"/>
</dbReference>
<feature type="binding site" evidence="4">
    <location>
        <position position="282"/>
    </location>
    <ligand>
        <name>FAD</name>
        <dbReference type="ChEBI" id="CHEBI:57692"/>
    </ligand>
</feature>
<evidence type="ECO:0000256" key="2">
    <source>
        <dbReference type="ARBA" id="ARBA00005995"/>
    </source>
</evidence>
<dbReference type="InterPro" id="IPR002937">
    <property type="entry name" value="Amino_oxidase"/>
</dbReference>
<evidence type="ECO:0000256" key="1">
    <source>
        <dbReference type="ARBA" id="ARBA00001974"/>
    </source>
</evidence>
<feature type="binding site" evidence="4">
    <location>
        <position position="68"/>
    </location>
    <ligand>
        <name>FAD</name>
        <dbReference type="ChEBI" id="CHEBI:57692"/>
    </ligand>
</feature>
<comment type="caution">
    <text evidence="7">The sequence shown here is derived from an EMBL/GenBank/DDBJ whole genome shotgun (WGS) entry which is preliminary data.</text>
</comment>
<organism evidence="7 8">
    <name type="scientific">bacterium (Candidatus Blackallbacteria) CG17_big_fil_post_rev_8_21_14_2_50_48_46</name>
    <dbReference type="NCBI Taxonomy" id="2014261"/>
    <lineage>
        <taxon>Bacteria</taxon>
        <taxon>Candidatus Blackallbacteria</taxon>
    </lineage>
</organism>
<keyword evidence="3" id="KW-0560">Oxidoreductase</keyword>
<dbReference type="InterPro" id="IPR036188">
    <property type="entry name" value="FAD/NAD-bd_sf"/>
</dbReference>
<dbReference type="PANTHER" id="PTHR43563:SF1">
    <property type="entry name" value="AMINE OXIDASE [FLAVIN-CONTAINING] B"/>
    <property type="match status" value="1"/>
</dbReference>
<accession>A0A2M7G1Y1</accession>
<name>A0A2M7G1Y1_9BACT</name>
<evidence type="ECO:0000256" key="5">
    <source>
        <dbReference type="SAM" id="MobiDB-lite"/>
    </source>
</evidence>
<evidence type="ECO:0000259" key="6">
    <source>
        <dbReference type="Pfam" id="PF01593"/>
    </source>
</evidence>
<dbReference type="EMBL" id="PFFQ01000045">
    <property type="protein sequence ID" value="PIW15771.1"/>
    <property type="molecule type" value="Genomic_DNA"/>
</dbReference>
<dbReference type="PRINTS" id="PR00757">
    <property type="entry name" value="AMINEOXDASEF"/>
</dbReference>
<dbReference type="AlphaFoldDB" id="A0A2M7G1Y1"/>
<feature type="region of interest" description="Disordered" evidence="5">
    <location>
        <begin position="35"/>
        <end position="54"/>
    </location>
</feature>
<dbReference type="Proteomes" id="UP000231019">
    <property type="component" value="Unassembled WGS sequence"/>
</dbReference>
<gene>
    <name evidence="7" type="ORF">COW36_16000</name>
</gene>
<dbReference type="InterPro" id="IPR050703">
    <property type="entry name" value="Flavin_MAO"/>
</dbReference>
<sequence length="504" mass="55662">MLNFQSLSSPNSIKTALAGSLLCLGLLQACQPEQSKATPKENSKQSEVQSQDQEQTPVDVVIVGGGLSGLSTAYHLKKAGLSYRILEREPRVGGRVRTGKYPEKVFAEVGLAEFWDGNPALEIAKELKVPMERVDTGFSSFIHEGKILPFQGASNHDFVASLLKPEELKRWDSWDARMETWIHQIEAGEISPELMKLKEISFAAWLKQEKLPPLGEKLIHAVLAPEVGTPLERISALDGIAEWHLFAGKGAQPNHVVGGNQNLTEAIAKDIGVEHIALNTQVTNLIDTEEGVEVRAVDTSNFQNKSFKARYAVMAIPLYRLFELQFKPRLNDRVYQAVHSQMWGSYFTAHVLLDKAAEKYWTLKGENALPLLTGGPLGVIYPGMGTGDGQHALVNLLVTGDFAEADNARTGSLDDVQKNLEKAFEETFPGISPLIKKWTFFRYHPRAIASWPVGRSRFDELSNGLRKAHGHVYFGGDFTESSHSDGAVKAALRVSAQIIKDKKK</sequence>
<feature type="compositionally biased region" description="Polar residues" evidence="5">
    <location>
        <begin position="45"/>
        <end position="54"/>
    </location>
</feature>
<dbReference type="PANTHER" id="PTHR43563">
    <property type="entry name" value="AMINE OXIDASE"/>
    <property type="match status" value="1"/>
</dbReference>
<protein>
    <recommendedName>
        <fullName evidence="6">Amine oxidase domain-containing protein</fullName>
    </recommendedName>
</protein>
<proteinExistence type="inferred from homology"/>
<comment type="cofactor">
    <cofactor evidence="1">
        <name>FAD</name>
        <dbReference type="ChEBI" id="CHEBI:57692"/>
    </cofactor>
</comment>
<evidence type="ECO:0000313" key="7">
    <source>
        <dbReference type="EMBL" id="PIW15771.1"/>
    </source>
</evidence>